<protein>
    <submittedName>
        <fullName evidence="1">Uncharacterized protein</fullName>
    </submittedName>
</protein>
<keyword evidence="2" id="KW-1185">Reference proteome</keyword>
<accession>A0A834IBI8</accession>
<proteinExistence type="predicted"/>
<name>A0A834IBI8_RHYFE</name>
<dbReference type="AlphaFoldDB" id="A0A834IBI8"/>
<organism evidence="1 2">
    <name type="scientific">Rhynchophorus ferrugineus</name>
    <name type="common">Red palm weevil</name>
    <name type="synonym">Curculio ferrugineus</name>
    <dbReference type="NCBI Taxonomy" id="354439"/>
    <lineage>
        <taxon>Eukaryota</taxon>
        <taxon>Metazoa</taxon>
        <taxon>Ecdysozoa</taxon>
        <taxon>Arthropoda</taxon>
        <taxon>Hexapoda</taxon>
        <taxon>Insecta</taxon>
        <taxon>Pterygota</taxon>
        <taxon>Neoptera</taxon>
        <taxon>Endopterygota</taxon>
        <taxon>Coleoptera</taxon>
        <taxon>Polyphaga</taxon>
        <taxon>Cucujiformia</taxon>
        <taxon>Curculionidae</taxon>
        <taxon>Dryophthorinae</taxon>
        <taxon>Rhynchophorus</taxon>
    </lineage>
</organism>
<sequence>MNVYNQTASARGANQTVAIASDVSMNVYNQTANARGANQSIVYQATITTLQREHAQPSEPVEYLQSGHQHGASIIHYNQMNTFEIRALLDSNSHANLMGVCNQTAIIRGNPVAVAN</sequence>
<evidence type="ECO:0000313" key="1">
    <source>
        <dbReference type="EMBL" id="KAF7277584.1"/>
    </source>
</evidence>
<comment type="caution">
    <text evidence="1">The sequence shown here is derived from an EMBL/GenBank/DDBJ whole genome shotgun (WGS) entry which is preliminary data.</text>
</comment>
<evidence type="ECO:0000313" key="2">
    <source>
        <dbReference type="Proteomes" id="UP000625711"/>
    </source>
</evidence>
<gene>
    <name evidence="1" type="ORF">GWI33_006368</name>
</gene>
<reference evidence="1" key="1">
    <citation type="submission" date="2020-08" db="EMBL/GenBank/DDBJ databases">
        <title>Genome sequencing and assembly of the red palm weevil Rhynchophorus ferrugineus.</title>
        <authorList>
            <person name="Dias G.B."/>
            <person name="Bergman C.M."/>
            <person name="Manee M."/>
        </authorList>
    </citation>
    <scope>NUCLEOTIDE SEQUENCE</scope>
    <source>
        <strain evidence="1">AA-2017</strain>
        <tissue evidence="1">Whole larva</tissue>
    </source>
</reference>
<dbReference type="Proteomes" id="UP000625711">
    <property type="component" value="Unassembled WGS sequence"/>
</dbReference>
<dbReference type="EMBL" id="JAACXV010000686">
    <property type="protein sequence ID" value="KAF7277584.1"/>
    <property type="molecule type" value="Genomic_DNA"/>
</dbReference>